<reference evidence="5 6" key="1">
    <citation type="submission" date="2022-05" db="EMBL/GenBank/DDBJ databases">
        <authorList>
            <consortium name="Genoscope - CEA"/>
            <person name="William W."/>
        </authorList>
    </citation>
    <scope>NUCLEOTIDE SEQUENCE [LARGE SCALE GENOMIC DNA]</scope>
</reference>
<sequence>ANGWTPARSRSFSADLETKEYLLQLEEATTIDAQADILHFLYNTKGPDFDTELFGEKGVTVQKLLEELYEKACQIRLWSLVRHTAGLLRKRVEDLAEAATDLLVHQKQLTVGIPQGGHEEVITRPLPPDEMKNIIFSVFGEDMSTGVVTQELLVYLGIFVRTEPSLFNEMLRLRVGLIIEVMVAELARSLDCSGEDAAEYFMNLSPFEMKMLLYHILSGKELVVPNGMFSSNMSGRGLLSDKMTLQYSNRVANNEEHHSGEEEHYSGDDRLGQWIRRRCLDGALNRAPEDFYPKFWKVLEK</sequence>
<gene>
    <name evidence="5" type="ORF">PEVE_00042491</name>
</gene>
<comment type="pathway">
    <text evidence="2">Glycan biosynthesis; glycogen metabolism.</text>
</comment>
<dbReference type="InterPro" id="IPR008734">
    <property type="entry name" value="PHK_A/B_su"/>
</dbReference>
<dbReference type="EMBL" id="CALNXI010000837">
    <property type="protein sequence ID" value="CAH3142471.1"/>
    <property type="molecule type" value="Genomic_DNA"/>
</dbReference>
<keyword evidence="2" id="KW-0449">Lipoprotein</keyword>
<dbReference type="Proteomes" id="UP001159427">
    <property type="component" value="Unassembled WGS sequence"/>
</dbReference>
<comment type="similarity">
    <text evidence="2">Belongs to the phosphorylase b kinase regulatory chain family.</text>
</comment>
<keyword evidence="2" id="KW-1003">Cell membrane</keyword>
<protein>
    <recommendedName>
        <fullName evidence="2">Phosphorylase b kinase regulatory subunit</fullName>
    </recommendedName>
</protein>
<dbReference type="PANTHER" id="PTHR10749:SF7">
    <property type="entry name" value="PHOSPHORYLASE B KINASE REGULATORY SUBUNIT ALPHA-RELATED"/>
    <property type="match status" value="1"/>
</dbReference>
<dbReference type="InterPro" id="IPR011613">
    <property type="entry name" value="GH15-like"/>
</dbReference>
<name>A0ABN8PEZ3_9CNID</name>
<keyword evidence="6" id="KW-1185">Reference proteome</keyword>
<feature type="domain" description="GH15-like" evidence="3">
    <location>
        <begin position="59"/>
        <end position="176"/>
    </location>
</feature>
<evidence type="ECO:0000259" key="3">
    <source>
        <dbReference type="Pfam" id="PF00723"/>
    </source>
</evidence>
<dbReference type="InterPro" id="IPR045583">
    <property type="entry name" value="KPBA/B_C"/>
</dbReference>
<evidence type="ECO:0000313" key="6">
    <source>
        <dbReference type="Proteomes" id="UP001159427"/>
    </source>
</evidence>
<keyword evidence="2" id="KW-0112">Calmodulin-binding</keyword>
<keyword evidence="2" id="KW-0636">Prenylation</keyword>
<evidence type="ECO:0000259" key="4">
    <source>
        <dbReference type="Pfam" id="PF19292"/>
    </source>
</evidence>
<organism evidence="5 6">
    <name type="scientific">Porites evermanni</name>
    <dbReference type="NCBI Taxonomy" id="104178"/>
    <lineage>
        <taxon>Eukaryota</taxon>
        <taxon>Metazoa</taxon>
        <taxon>Cnidaria</taxon>
        <taxon>Anthozoa</taxon>
        <taxon>Hexacorallia</taxon>
        <taxon>Scleractinia</taxon>
        <taxon>Fungiina</taxon>
        <taxon>Poritidae</taxon>
        <taxon>Porites</taxon>
    </lineage>
</organism>
<proteinExistence type="inferred from homology"/>
<evidence type="ECO:0000256" key="2">
    <source>
        <dbReference type="RuleBase" id="RU364123"/>
    </source>
</evidence>
<dbReference type="Pfam" id="PF00723">
    <property type="entry name" value="Glyco_hydro_15"/>
    <property type="match status" value="1"/>
</dbReference>
<accession>A0ABN8PEZ3</accession>
<dbReference type="Pfam" id="PF19292">
    <property type="entry name" value="KPBB_C"/>
    <property type="match status" value="1"/>
</dbReference>
<dbReference type="PANTHER" id="PTHR10749">
    <property type="entry name" value="PHOSPHORYLASE B KINASE REGULATORY SUBUNIT"/>
    <property type="match status" value="1"/>
</dbReference>
<comment type="function">
    <text evidence="2">Phosphorylase b kinase catalyzes the phosphorylation of serine in certain substrates, including troponin I.</text>
</comment>
<feature type="domain" description="Phosphorylase b kinase regulatory subunit alpha/beta C-terminal" evidence="4">
    <location>
        <begin position="191"/>
        <end position="300"/>
    </location>
</feature>
<keyword evidence="2" id="KW-0321">Glycogen metabolism</keyword>
<evidence type="ECO:0000313" key="5">
    <source>
        <dbReference type="EMBL" id="CAH3142471.1"/>
    </source>
</evidence>
<feature type="non-terminal residue" evidence="5">
    <location>
        <position position="301"/>
    </location>
</feature>
<keyword evidence="1 2" id="KW-0119">Carbohydrate metabolism</keyword>
<keyword evidence="2" id="KW-0472">Membrane</keyword>
<comment type="subcellular location">
    <subcellularLocation>
        <location evidence="2">Cell membrane</location>
        <topology evidence="2">Lipid-anchor</topology>
        <orientation evidence="2">Cytoplasmic side</orientation>
    </subcellularLocation>
</comment>
<comment type="caution">
    <text evidence="5">The sequence shown here is derived from an EMBL/GenBank/DDBJ whole genome shotgun (WGS) entry which is preliminary data.</text>
</comment>
<feature type="non-terminal residue" evidence="5">
    <location>
        <position position="1"/>
    </location>
</feature>
<evidence type="ECO:0000256" key="1">
    <source>
        <dbReference type="ARBA" id="ARBA00023277"/>
    </source>
</evidence>